<evidence type="ECO:0000259" key="2">
    <source>
        <dbReference type="PROSITE" id="PS50975"/>
    </source>
</evidence>
<dbReference type="GO" id="GO:0008233">
    <property type="term" value="F:peptidase activity"/>
    <property type="evidence" value="ECO:0007669"/>
    <property type="project" value="UniProtKB-KW"/>
</dbReference>
<feature type="domain" description="ATP-grasp" evidence="2">
    <location>
        <begin position="43"/>
        <end position="307"/>
    </location>
</feature>
<protein>
    <submittedName>
        <fullName evidence="3">ATP-dependent zinc protease</fullName>
    </submittedName>
</protein>
<dbReference type="Gene3D" id="2.40.70.10">
    <property type="entry name" value="Acid Proteases"/>
    <property type="match status" value="1"/>
</dbReference>
<dbReference type="EMBL" id="JACFOF010000001">
    <property type="protein sequence ID" value="MBW7953276.1"/>
    <property type="molecule type" value="Genomic_DNA"/>
</dbReference>
<evidence type="ECO:0000256" key="1">
    <source>
        <dbReference type="PROSITE-ProRule" id="PRU00409"/>
    </source>
</evidence>
<dbReference type="GO" id="GO:0005737">
    <property type="term" value="C:cytoplasm"/>
    <property type="evidence" value="ECO:0007669"/>
    <property type="project" value="TreeGrafter"/>
</dbReference>
<dbReference type="GO" id="GO:0009432">
    <property type="term" value="P:SOS response"/>
    <property type="evidence" value="ECO:0007669"/>
    <property type="project" value="TreeGrafter"/>
</dbReference>
<evidence type="ECO:0000313" key="3">
    <source>
        <dbReference type="EMBL" id="MBW7953276.1"/>
    </source>
</evidence>
<dbReference type="InterPro" id="IPR011761">
    <property type="entry name" value="ATP-grasp"/>
</dbReference>
<dbReference type="GO" id="GO:0018169">
    <property type="term" value="F:ribosomal S6-glutamic acid ligase activity"/>
    <property type="evidence" value="ECO:0007669"/>
    <property type="project" value="TreeGrafter"/>
</dbReference>
<dbReference type="Pfam" id="PF14397">
    <property type="entry name" value="ATPgrasp_ST"/>
    <property type="match status" value="1"/>
</dbReference>
<evidence type="ECO:0000313" key="4">
    <source>
        <dbReference type="Proteomes" id="UP000781173"/>
    </source>
</evidence>
<proteinExistence type="predicted"/>
<keyword evidence="3" id="KW-0645">Protease</keyword>
<dbReference type="GO" id="GO:0006508">
    <property type="term" value="P:proteolysis"/>
    <property type="evidence" value="ECO:0007669"/>
    <property type="project" value="UniProtKB-KW"/>
</dbReference>
<dbReference type="SUPFAM" id="SSF50630">
    <property type="entry name" value="Acid proteases"/>
    <property type="match status" value="1"/>
</dbReference>
<organism evidence="3 4">
    <name type="scientific">Candidatus Dojkabacteria bacterium</name>
    <dbReference type="NCBI Taxonomy" id="2099670"/>
    <lineage>
        <taxon>Bacteria</taxon>
        <taxon>Candidatus Dojkabacteria</taxon>
    </lineage>
</organism>
<dbReference type="AlphaFoldDB" id="A0A952AKZ0"/>
<dbReference type="SUPFAM" id="SSF56059">
    <property type="entry name" value="Glutathione synthetase ATP-binding domain-like"/>
    <property type="match status" value="1"/>
</dbReference>
<dbReference type="InterPro" id="IPR039523">
    <property type="entry name" value="RimK-rel_E_lig_ATP-grasp"/>
</dbReference>
<dbReference type="Pfam" id="PF05618">
    <property type="entry name" value="Zn_protease"/>
    <property type="match status" value="1"/>
</dbReference>
<keyword evidence="1" id="KW-0547">Nucleotide-binding</keyword>
<accession>A0A952AKZ0</accession>
<dbReference type="PROSITE" id="PS50975">
    <property type="entry name" value="ATP_GRASP"/>
    <property type="match status" value="1"/>
</dbReference>
<name>A0A952AKZ0_9BACT</name>
<keyword evidence="1" id="KW-0067">ATP-binding</keyword>
<dbReference type="InterPro" id="IPR008503">
    <property type="entry name" value="Asp_endopeptidase"/>
</dbReference>
<reference evidence="3" key="1">
    <citation type="journal article" date="2022" name="ISME J.">
        <title>A general approach to explore prokaryotic protein glycosylation reveals the unique surface layer modulation of an anammox bacterium.</title>
        <authorList>
            <person name="Pabst M."/>
            <person name="Grouzdev D.S."/>
            <person name="Lawson C.E."/>
            <person name="Kleikamp H.B.C."/>
            <person name="de Ram C."/>
            <person name="Louwen R."/>
            <person name="Lin Y.M."/>
            <person name="Lucker S."/>
            <person name="van Loosdrecht M.C.M."/>
            <person name="Laureni M."/>
        </authorList>
    </citation>
    <scope>NUCLEOTIDE SEQUENCE</scope>
    <source>
        <strain evidence="3">BROCD043</strain>
    </source>
</reference>
<dbReference type="Proteomes" id="UP000781173">
    <property type="component" value="Unassembled WGS sequence"/>
</dbReference>
<dbReference type="InterPro" id="IPR021109">
    <property type="entry name" value="Peptidase_aspartic_dom_sf"/>
</dbReference>
<dbReference type="GO" id="GO:0005524">
    <property type="term" value="F:ATP binding"/>
    <property type="evidence" value="ECO:0007669"/>
    <property type="project" value="UniProtKB-UniRule"/>
</dbReference>
<keyword evidence="3" id="KW-0378">Hydrolase</keyword>
<comment type="caution">
    <text evidence="3">The sequence shown here is derived from an EMBL/GenBank/DDBJ whole genome shotgun (WGS) entry which is preliminary data.</text>
</comment>
<dbReference type="GO" id="GO:0046872">
    <property type="term" value="F:metal ion binding"/>
    <property type="evidence" value="ECO:0007669"/>
    <property type="project" value="InterPro"/>
</dbReference>
<dbReference type="PANTHER" id="PTHR21621">
    <property type="entry name" value="RIBOSOMAL PROTEIN S6 MODIFICATION PROTEIN"/>
    <property type="match status" value="1"/>
</dbReference>
<dbReference type="Gene3D" id="3.30.470.20">
    <property type="entry name" value="ATP-grasp fold, B domain"/>
    <property type="match status" value="2"/>
</dbReference>
<sequence length="473" mass="53142">MGILTIYKNRKKVLGLNERSLNYIRRYNKKKAVEIADDKLLTKKVLNKADIPTPALIATIENSADLESFNWDSLPPSFVMKPVQGLEGGGIEILYNRDKNGEWIKADRERVSIAKLRMKAKSILDGRFSLHNAPDRIMFEERIKPHKSFKYYTYKGTPDVRVIVFNNVPIMAMLRLPTRESEGKANLDKGALGLGIDMAKGATTYAISGKSGNIEMIPGTKLRVGGLKIPFWNQILENAIKAQKATNLNFAGIDFLIDRENGPVIVEMNARPGLSIQLANEDGMRWRLKKAAFLKVKTAEKGIRLAKDLFGGEIDEEIASISGKQVIGIYENIKLIGKDMKEVLAKAKIDTGADSSSIDIAVATKLGFGDLINEWAAIKIDQNISRDDWLKMEAELKAKYLNKFEDLVNLDYVRSSHGASIRIYVRITMQIQETKFETIASIYDRSKLTYPVIVGRKSLTRFLVDPSQRKSQK</sequence>
<dbReference type="PANTHER" id="PTHR21621:SF0">
    <property type="entry name" value="BETA-CITRYLGLUTAMATE SYNTHASE B-RELATED"/>
    <property type="match status" value="1"/>
</dbReference>
<gene>
    <name evidence="3" type="ORF">H3C67_00625</name>
</gene>